<protein>
    <submittedName>
        <fullName evidence="1">Uncharacterized protein</fullName>
    </submittedName>
</protein>
<organism evidence="1 2">
    <name type="scientific">Saitoella complicata (strain BCRC 22490 / CBS 7301 / JCM 7358 / NBRC 10748 / NRRL Y-17804)</name>
    <dbReference type="NCBI Taxonomy" id="698492"/>
    <lineage>
        <taxon>Eukaryota</taxon>
        <taxon>Fungi</taxon>
        <taxon>Dikarya</taxon>
        <taxon>Ascomycota</taxon>
        <taxon>Taphrinomycotina</taxon>
        <taxon>Taphrinomycotina incertae sedis</taxon>
        <taxon>Saitoella</taxon>
    </lineage>
</organism>
<reference evidence="1 2" key="2">
    <citation type="journal article" date="2014" name="J. Gen. Appl. Microbiol.">
        <title>The early diverging ascomycetous budding yeast Saitoella complicata has three histone deacetylases belonging to the Clr6, Hos2, and Rpd3 lineages.</title>
        <authorList>
            <person name="Nishida H."/>
            <person name="Matsumoto T."/>
            <person name="Kondo S."/>
            <person name="Hamamoto M."/>
            <person name="Yoshikawa H."/>
        </authorList>
    </citation>
    <scope>NUCLEOTIDE SEQUENCE [LARGE SCALE GENOMIC DNA]</scope>
    <source>
        <strain evidence="1 2">NRRL Y-17804</strain>
    </source>
</reference>
<proteinExistence type="predicted"/>
<dbReference type="EMBL" id="BACD03000006">
    <property type="protein sequence ID" value="GAO46896.1"/>
    <property type="molecule type" value="Genomic_DNA"/>
</dbReference>
<evidence type="ECO:0000313" key="2">
    <source>
        <dbReference type="Proteomes" id="UP000033140"/>
    </source>
</evidence>
<dbReference type="Proteomes" id="UP000033140">
    <property type="component" value="Unassembled WGS sequence"/>
</dbReference>
<name>A0A0E9NB28_SAICN</name>
<accession>A0A0E9NB28</accession>
<reference evidence="1 2" key="3">
    <citation type="journal article" date="2015" name="Genome Announc.">
        <title>Draft Genome Sequence of the Archiascomycetous Yeast Saitoella complicata.</title>
        <authorList>
            <person name="Yamauchi K."/>
            <person name="Kondo S."/>
            <person name="Hamamoto M."/>
            <person name="Takahashi Y."/>
            <person name="Ogura Y."/>
            <person name="Hayashi T."/>
            <person name="Nishida H."/>
        </authorList>
    </citation>
    <scope>NUCLEOTIDE SEQUENCE [LARGE SCALE GENOMIC DNA]</scope>
    <source>
        <strain evidence="1 2">NRRL Y-17804</strain>
    </source>
</reference>
<gene>
    <name evidence="1" type="ORF">G7K_1114-t1</name>
</gene>
<reference evidence="1 2" key="1">
    <citation type="journal article" date="2011" name="J. Gen. Appl. Microbiol.">
        <title>Draft genome sequencing of the enigmatic yeast Saitoella complicata.</title>
        <authorList>
            <person name="Nishida H."/>
            <person name="Hamamoto M."/>
            <person name="Sugiyama J."/>
        </authorList>
    </citation>
    <scope>NUCLEOTIDE SEQUENCE [LARGE SCALE GENOMIC DNA]</scope>
    <source>
        <strain evidence="1 2">NRRL Y-17804</strain>
    </source>
</reference>
<dbReference type="AlphaFoldDB" id="A0A0E9NB28"/>
<keyword evidence="2" id="KW-1185">Reference proteome</keyword>
<evidence type="ECO:0000313" key="1">
    <source>
        <dbReference type="EMBL" id="GAO46896.1"/>
    </source>
</evidence>
<sequence>MSSQSFPFSRLSQLRRAREISLAVAEPLVYSILLLQIKGNTIYLTRTQDSQFALLMQRTSLAYPNPTPNFCEPSFPTFVTRS</sequence>
<comment type="caution">
    <text evidence="1">The sequence shown here is derived from an EMBL/GenBank/DDBJ whole genome shotgun (WGS) entry which is preliminary data.</text>
</comment>